<sequence>CCPKGRSCASRVPRPRISPRSATPPWRATPSSTRRRSAPS</sequence>
<feature type="region of interest" description="Disordered" evidence="1">
    <location>
        <begin position="1"/>
        <end position="40"/>
    </location>
</feature>
<dbReference type="AlphaFoldDB" id="A0A6J4J1I2"/>
<accession>A0A6J4J1I2</accession>
<dbReference type="EMBL" id="CADCTD010000126">
    <property type="protein sequence ID" value="CAA9265674.1"/>
    <property type="molecule type" value="Genomic_DNA"/>
</dbReference>
<feature type="non-terminal residue" evidence="2">
    <location>
        <position position="40"/>
    </location>
</feature>
<feature type="non-terminal residue" evidence="2">
    <location>
        <position position="1"/>
    </location>
</feature>
<protein>
    <submittedName>
        <fullName evidence="2">Uncharacterized protein</fullName>
    </submittedName>
</protein>
<reference evidence="2" key="1">
    <citation type="submission" date="2020-02" db="EMBL/GenBank/DDBJ databases">
        <authorList>
            <person name="Meier V. D."/>
        </authorList>
    </citation>
    <scope>NUCLEOTIDE SEQUENCE</scope>
    <source>
        <strain evidence="2">AVDCRST_MAG27</strain>
    </source>
</reference>
<evidence type="ECO:0000313" key="2">
    <source>
        <dbReference type="EMBL" id="CAA9265674.1"/>
    </source>
</evidence>
<gene>
    <name evidence="2" type="ORF">AVDCRST_MAG27-3337</name>
</gene>
<proteinExistence type="predicted"/>
<organism evidence="2">
    <name type="scientific">uncultured Craurococcus sp</name>
    <dbReference type="NCBI Taxonomy" id="1135998"/>
    <lineage>
        <taxon>Bacteria</taxon>
        <taxon>Pseudomonadati</taxon>
        <taxon>Pseudomonadota</taxon>
        <taxon>Alphaproteobacteria</taxon>
        <taxon>Acetobacterales</taxon>
        <taxon>Acetobacteraceae</taxon>
        <taxon>Craurococcus</taxon>
        <taxon>environmental samples</taxon>
    </lineage>
</organism>
<feature type="compositionally biased region" description="Low complexity" evidence="1">
    <location>
        <begin position="18"/>
        <end position="32"/>
    </location>
</feature>
<name>A0A6J4J1I2_9PROT</name>
<evidence type="ECO:0000256" key="1">
    <source>
        <dbReference type="SAM" id="MobiDB-lite"/>
    </source>
</evidence>